<keyword evidence="3" id="KW-1185">Reference proteome</keyword>
<evidence type="ECO:0000313" key="2">
    <source>
        <dbReference type="EMBL" id="QIB34461.1"/>
    </source>
</evidence>
<evidence type="ECO:0000313" key="3">
    <source>
        <dbReference type="Proteomes" id="UP000464751"/>
    </source>
</evidence>
<dbReference type="PANTHER" id="PTHR43591">
    <property type="entry name" value="METHYLTRANSFERASE"/>
    <property type="match status" value="1"/>
</dbReference>
<dbReference type="InterPro" id="IPR029063">
    <property type="entry name" value="SAM-dependent_MTases_sf"/>
</dbReference>
<dbReference type="GO" id="GO:0008757">
    <property type="term" value="F:S-adenosylmethionine-dependent methyltransferase activity"/>
    <property type="evidence" value="ECO:0007669"/>
    <property type="project" value="InterPro"/>
</dbReference>
<protein>
    <submittedName>
        <fullName evidence="2">Class I SAM-dependent methyltransferase</fullName>
    </submittedName>
</protein>
<keyword evidence="2" id="KW-0808">Transferase</keyword>
<organism evidence="2 3">
    <name type="scientific">Ancylobacter pratisalsi</name>
    <dbReference type="NCBI Taxonomy" id="1745854"/>
    <lineage>
        <taxon>Bacteria</taxon>
        <taxon>Pseudomonadati</taxon>
        <taxon>Pseudomonadota</taxon>
        <taxon>Alphaproteobacteria</taxon>
        <taxon>Hyphomicrobiales</taxon>
        <taxon>Xanthobacteraceae</taxon>
        <taxon>Ancylobacter</taxon>
    </lineage>
</organism>
<dbReference type="Gene3D" id="3.40.50.150">
    <property type="entry name" value="Vaccinia Virus protein VP39"/>
    <property type="match status" value="1"/>
</dbReference>
<feature type="domain" description="Methyltransferase type 11" evidence="1">
    <location>
        <begin position="107"/>
        <end position="158"/>
    </location>
</feature>
<dbReference type="Pfam" id="PF08241">
    <property type="entry name" value="Methyltransf_11"/>
    <property type="match status" value="1"/>
</dbReference>
<dbReference type="SUPFAM" id="SSF53335">
    <property type="entry name" value="S-adenosyl-L-methionine-dependent methyltransferases"/>
    <property type="match status" value="1"/>
</dbReference>
<dbReference type="EMBL" id="CP048630">
    <property type="protein sequence ID" value="QIB34461.1"/>
    <property type="molecule type" value="Genomic_DNA"/>
</dbReference>
<dbReference type="RefSeq" id="WP_163075604.1">
    <property type="nucleotide sequence ID" value="NZ_CP048630.1"/>
</dbReference>
<accession>A0A6P1YP14</accession>
<dbReference type="KEGG" id="apra:G3A50_12630"/>
<dbReference type="GO" id="GO:0032259">
    <property type="term" value="P:methylation"/>
    <property type="evidence" value="ECO:0007669"/>
    <property type="project" value="UniProtKB-KW"/>
</dbReference>
<dbReference type="InterPro" id="IPR013216">
    <property type="entry name" value="Methyltransf_11"/>
</dbReference>
<dbReference type="CDD" id="cd02440">
    <property type="entry name" value="AdoMet_MTases"/>
    <property type="match status" value="1"/>
</dbReference>
<gene>
    <name evidence="2" type="ORF">G3A50_12630</name>
</gene>
<keyword evidence="2" id="KW-0489">Methyltransferase</keyword>
<proteinExistence type="predicted"/>
<sequence length="253" mass="27586">MALICSVCGAHEVVHQEVLWPELIAEWEIGAEEVAYINHQQGTHCARCGTQVRGLALADAIRAWMKDGRTLRAALADPRHRAMVVGDMNGCAGVSESFAALPAYRRLDFPDFDMRSLPFADGSFDLVFHSDTLEHVPDPLAALRECLRVLKPEGRLCFTAPVIVARLSRSRAGLPPSYHGAPGTKPEDYLVESEFGADLWCLLAQAGGRAIEIHTVDYPAGIAWSLAPPAPRSLAAAAPQGGVRNRIRRWMGR</sequence>
<reference evidence="2 3" key="1">
    <citation type="submission" date="2020-02" db="EMBL/GenBank/DDBJ databases">
        <authorList>
            <person name="Li G."/>
        </authorList>
    </citation>
    <scope>NUCLEOTIDE SEQUENCE [LARGE SCALE GENOMIC DNA]</scope>
    <source>
        <strain evidence="2 3">DSM 102029</strain>
    </source>
</reference>
<evidence type="ECO:0000259" key="1">
    <source>
        <dbReference type="Pfam" id="PF08241"/>
    </source>
</evidence>
<dbReference type="AlphaFoldDB" id="A0A6P1YP14"/>
<dbReference type="Proteomes" id="UP000464751">
    <property type="component" value="Chromosome"/>
</dbReference>
<name>A0A6P1YP14_9HYPH</name>